<name>A0AAE0T7B5_9BIVA</name>
<feature type="region of interest" description="Disordered" evidence="6">
    <location>
        <begin position="220"/>
        <end position="251"/>
    </location>
</feature>
<dbReference type="GO" id="GO:0004252">
    <property type="term" value="F:serine-type endopeptidase activity"/>
    <property type="evidence" value="ECO:0007669"/>
    <property type="project" value="InterPro"/>
</dbReference>
<dbReference type="GO" id="GO:0005802">
    <property type="term" value="C:trans-Golgi network"/>
    <property type="evidence" value="ECO:0007669"/>
    <property type="project" value="TreeGrafter"/>
</dbReference>
<dbReference type="PANTHER" id="PTHR42884">
    <property type="entry name" value="PROPROTEIN CONVERTASE SUBTILISIN/KEXIN-RELATED"/>
    <property type="match status" value="1"/>
</dbReference>
<accession>A0AAE0T7B5</accession>
<dbReference type="Pfam" id="PF00082">
    <property type="entry name" value="Peptidase_S8"/>
    <property type="match status" value="1"/>
</dbReference>
<protein>
    <recommendedName>
        <fullName evidence="7">Peptidase S8/S53 domain-containing protein</fullName>
    </recommendedName>
</protein>
<dbReference type="InterPro" id="IPR034182">
    <property type="entry name" value="Kexin/furin"/>
</dbReference>
<dbReference type="PROSITE" id="PS00138">
    <property type="entry name" value="SUBTILASE_SER"/>
    <property type="match status" value="1"/>
</dbReference>
<dbReference type="InterPro" id="IPR036852">
    <property type="entry name" value="Peptidase_S8/S53_dom_sf"/>
</dbReference>
<keyword evidence="9" id="KW-1185">Reference proteome</keyword>
<dbReference type="CDD" id="cd04059">
    <property type="entry name" value="Peptidases_S8_Protein_convertases_Kexins_Furin-like"/>
    <property type="match status" value="1"/>
</dbReference>
<sequence>MWQIQCDHLHFEKVWITINLSGIRLLGSKYTTDISEAQAISHGYAITHISCNSWGPPDSYGYFSPGVLTAAAFEQGVTQGRGGKGVIYVWAAGNGGTDDNCNADGYANSIYTVTISSVNSLGQPAWYSEVCASTLAVTYSRDKNQRYMVTTSNGNSCNSGIEGTSFSAPQAAGMVALALETNPNLSWRDVQHLIVLTANHENLTEAAGYGFSKNGAGNYGDTTRGSAENSSGPLCPYSSGARKQQENGHFP</sequence>
<dbReference type="Gene3D" id="3.40.50.200">
    <property type="entry name" value="Peptidase S8/S53 domain"/>
    <property type="match status" value="1"/>
</dbReference>
<evidence type="ECO:0000256" key="6">
    <source>
        <dbReference type="SAM" id="MobiDB-lite"/>
    </source>
</evidence>
<reference evidence="8" key="3">
    <citation type="submission" date="2023-05" db="EMBL/GenBank/DDBJ databases">
        <authorList>
            <person name="Smith C.H."/>
        </authorList>
    </citation>
    <scope>NUCLEOTIDE SEQUENCE</scope>
    <source>
        <strain evidence="8">CHS0354</strain>
        <tissue evidence="8">Mantle</tissue>
    </source>
</reference>
<keyword evidence="2" id="KW-0645">Protease</keyword>
<dbReference type="AlphaFoldDB" id="A0AAE0T7B5"/>
<dbReference type="Proteomes" id="UP001195483">
    <property type="component" value="Unassembled WGS sequence"/>
</dbReference>
<dbReference type="GO" id="GO:0016485">
    <property type="term" value="P:protein processing"/>
    <property type="evidence" value="ECO:0007669"/>
    <property type="project" value="TreeGrafter"/>
</dbReference>
<dbReference type="EMBL" id="JAEAOA010001660">
    <property type="protein sequence ID" value="KAK3604600.1"/>
    <property type="molecule type" value="Genomic_DNA"/>
</dbReference>
<dbReference type="GO" id="GO:0000139">
    <property type="term" value="C:Golgi membrane"/>
    <property type="evidence" value="ECO:0007669"/>
    <property type="project" value="TreeGrafter"/>
</dbReference>
<feature type="domain" description="Peptidase S8/S53" evidence="7">
    <location>
        <begin position="17"/>
        <end position="210"/>
    </location>
</feature>
<reference evidence="8" key="1">
    <citation type="journal article" date="2021" name="Genome Biol. Evol.">
        <title>A High-Quality Reference Genome for a Parasitic Bivalve with Doubly Uniparental Inheritance (Bivalvia: Unionida).</title>
        <authorList>
            <person name="Smith C.H."/>
        </authorList>
    </citation>
    <scope>NUCLEOTIDE SEQUENCE</scope>
    <source>
        <strain evidence="8">CHS0354</strain>
    </source>
</reference>
<evidence type="ECO:0000259" key="7">
    <source>
        <dbReference type="Pfam" id="PF00082"/>
    </source>
</evidence>
<proteinExistence type="inferred from homology"/>
<keyword evidence="3" id="KW-0378">Hydrolase</keyword>
<comment type="similarity">
    <text evidence="1">Belongs to the peptidase S8 family. Furin subfamily.</text>
</comment>
<comment type="caution">
    <text evidence="5">Lacks conserved residue(s) required for the propagation of feature annotation.</text>
</comment>
<dbReference type="PANTHER" id="PTHR42884:SF14">
    <property type="entry name" value="NEUROENDOCRINE CONVERTASE 1"/>
    <property type="match status" value="1"/>
</dbReference>
<dbReference type="InterPro" id="IPR023828">
    <property type="entry name" value="Peptidase_S8_Ser-AS"/>
</dbReference>
<evidence type="ECO:0000256" key="5">
    <source>
        <dbReference type="PROSITE-ProRule" id="PRU01240"/>
    </source>
</evidence>
<evidence type="ECO:0000313" key="9">
    <source>
        <dbReference type="Proteomes" id="UP001195483"/>
    </source>
</evidence>
<dbReference type="SUPFAM" id="SSF52743">
    <property type="entry name" value="Subtilisin-like"/>
    <property type="match status" value="1"/>
</dbReference>
<reference evidence="8" key="2">
    <citation type="journal article" date="2021" name="Genome Biol. Evol.">
        <title>Developing a high-quality reference genome for a parasitic bivalve with doubly uniparental inheritance (Bivalvia: Unionida).</title>
        <authorList>
            <person name="Smith C.H."/>
        </authorList>
    </citation>
    <scope>NUCLEOTIDE SEQUENCE</scope>
    <source>
        <strain evidence="8">CHS0354</strain>
        <tissue evidence="8">Mantle</tissue>
    </source>
</reference>
<organism evidence="8 9">
    <name type="scientific">Potamilus streckersoni</name>
    <dbReference type="NCBI Taxonomy" id="2493646"/>
    <lineage>
        <taxon>Eukaryota</taxon>
        <taxon>Metazoa</taxon>
        <taxon>Spiralia</taxon>
        <taxon>Lophotrochozoa</taxon>
        <taxon>Mollusca</taxon>
        <taxon>Bivalvia</taxon>
        <taxon>Autobranchia</taxon>
        <taxon>Heteroconchia</taxon>
        <taxon>Palaeoheterodonta</taxon>
        <taxon>Unionida</taxon>
        <taxon>Unionoidea</taxon>
        <taxon>Unionidae</taxon>
        <taxon>Ambleminae</taxon>
        <taxon>Lampsilini</taxon>
        <taxon>Potamilus</taxon>
    </lineage>
</organism>
<dbReference type="PROSITE" id="PS51892">
    <property type="entry name" value="SUBTILASE"/>
    <property type="match status" value="1"/>
</dbReference>
<evidence type="ECO:0000256" key="1">
    <source>
        <dbReference type="ARBA" id="ARBA00005325"/>
    </source>
</evidence>
<gene>
    <name evidence="8" type="ORF">CHS0354_027453</name>
</gene>
<evidence type="ECO:0000313" key="8">
    <source>
        <dbReference type="EMBL" id="KAK3604600.1"/>
    </source>
</evidence>
<evidence type="ECO:0000256" key="3">
    <source>
        <dbReference type="ARBA" id="ARBA00022801"/>
    </source>
</evidence>
<dbReference type="InterPro" id="IPR000209">
    <property type="entry name" value="Peptidase_S8/S53_dom"/>
</dbReference>
<evidence type="ECO:0000256" key="4">
    <source>
        <dbReference type="ARBA" id="ARBA00022825"/>
    </source>
</evidence>
<feature type="compositionally biased region" description="Polar residues" evidence="6">
    <location>
        <begin position="220"/>
        <end position="232"/>
    </location>
</feature>
<comment type="caution">
    <text evidence="8">The sequence shown here is derived from an EMBL/GenBank/DDBJ whole genome shotgun (WGS) entry which is preliminary data.</text>
</comment>
<keyword evidence="4" id="KW-0720">Serine protease</keyword>
<evidence type="ECO:0000256" key="2">
    <source>
        <dbReference type="ARBA" id="ARBA00022670"/>
    </source>
</evidence>